<evidence type="ECO:0000256" key="2">
    <source>
        <dbReference type="SAM" id="MobiDB-lite"/>
    </source>
</evidence>
<dbReference type="InterPro" id="IPR036869">
    <property type="entry name" value="J_dom_sf"/>
</dbReference>
<comment type="caution">
    <text evidence="3">The sequence shown here is derived from an EMBL/GenBank/DDBJ whole genome shotgun (WGS) entry which is preliminary data.</text>
</comment>
<evidence type="ECO:0000256" key="1">
    <source>
        <dbReference type="SAM" id="Coils"/>
    </source>
</evidence>
<gene>
    <name evidence="3" type="ORF">CfE428DRAFT_2356</name>
</gene>
<keyword evidence="4" id="KW-1185">Reference proteome</keyword>
<proteinExistence type="predicted"/>
<feature type="region of interest" description="Disordered" evidence="2">
    <location>
        <begin position="92"/>
        <end position="119"/>
    </location>
</feature>
<feature type="region of interest" description="Disordered" evidence="2">
    <location>
        <begin position="171"/>
        <end position="197"/>
    </location>
</feature>
<evidence type="ECO:0000313" key="4">
    <source>
        <dbReference type="Proteomes" id="UP000005824"/>
    </source>
</evidence>
<dbReference type="CDD" id="cd06257">
    <property type="entry name" value="DnaJ"/>
    <property type="match status" value="1"/>
</dbReference>
<feature type="coiled-coil region" evidence="1">
    <location>
        <begin position="270"/>
        <end position="329"/>
    </location>
</feature>
<dbReference type="InParanoid" id="B4D0B8"/>
<dbReference type="AlphaFoldDB" id="B4D0B8"/>
<evidence type="ECO:0000313" key="3">
    <source>
        <dbReference type="EMBL" id="EDY20432.1"/>
    </source>
</evidence>
<dbReference type="EMBL" id="ABVL01000005">
    <property type="protein sequence ID" value="EDY20432.1"/>
    <property type="molecule type" value="Genomic_DNA"/>
</dbReference>
<protein>
    <submittedName>
        <fullName evidence="3">Heat shock protein DnaJ domain protein</fullName>
    </submittedName>
</protein>
<feature type="coiled-coil region" evidence="1">
    <location>
        <begin position="17"/>
        <end position="77"/>
    </location>
</feature>
<dbReference type="InterPro" id="IPR001623">
    <property type="entry name" value="DnaJ_domain"/>
</dbReference>
<dbReference type="Proteomes" id="UP000005824">
    <property type="component" value="Unassembled WGS sequence"/>
</dbReference>
<name>B4D0B8_9BACT</name>
<sequence length="352" mass="41750">MVWVDQAPLRKLTASECSRAMERLEKARAEWRRFEREDQPAFQRWKASTFGPLLSRIREIEDLVRAKEKLVMEVEQEMFFSGTRSYRAAYTRVQKRRDHPDADEEARTKTPPPEDDYARFEEDEEEELDEFTQELLFEEFLRTFLGMNPDRMSDRQYEKMFADFKAKILGHDRSEGPPPNWRAEPEPDFAPEPPKSPKDRVKELYRLLVRRLHPDMRADSNTEVSSLWHEVQEAYATGNVERLEMLLAFTDIQSNTTGDHTSLFQMRSVLAELRSAFKALQRTLQSAKKDPAWNFARQNDRSKTESRLRREMETTLAWHEDQLRQLEALVEQWTAPKKGRRPPKAKQEEFSY</sequence>
<accession>B4D0B8</accession>
<keyword evidence="3" id="KW-0346">Stress response</keyword>
<keyword evidence="1" id="KW-0175">Coiled coil</keyword>
<reference evidence="3 4" key="1">
    <citation type="journal article" date="2011" name="J. Bacteriol.">
        <title>Genome sequence of Chthoniobacter flavus Ellin428, an aerobic heterotrophic soil bacterium.</title>
        <authorList>
            <person name="Kant R."/>
            <person name="van Passel M.W."/>
            <person name="Palva A."/>
            <person name="Lucas S."/>
            <person name="Lapidus A."/>
            <person name="Glavina Del Rio T."/>
            <person name="Dalin E."/>
            <person name="Tice H."/>
            <person name="Bruce D."/>
            <person name="Goodwin L."/>
            <person name="Pitluck S."/>
            <person name="Larimer F.W."/>
            <person name="Land M.L."/>
            <person name="Hauser L."/>
            <person name="Sangwan P."/>
            <person name="de Vos W.M."/>
            <person name="Janssen P.H."/>
            <person name="Smidt H."/>
        </authorList>
    </citation>
    <scope>NUCLEOTIDE SEQUENCE [LARGE SCALE GENOMIC DNA]</scope>
    <source>
        <strain evidence="3 4">Ellin428</strain>
    </source>
</reference>
<organism evidence="3 4">
    <name type="scientific">Chthoniobacter flavus Ellin428</name>
    <dbReference type="NCBI Taxonomy" id="497964"/>
    <lineage>
        <taxon>Bacteria</taxon>
        <taxon>Pseudomonadati</taxon>
        <taxon>Verrucomicrobiota</taxon>
        <taxon>Spartobacteria</taxon>
        <taxon>Chthoniobacterales</taxon>
        <taxon>Chthoniobacteraceae</taxon>
        <taxon>Chthoniobacter</taxon>
    </lineage>
</organism>
<dbReference type="SUPFAM" id="SSF46565">
    <property type="entry name" value="Chaperone J-domain"/>
    <property type="match status" value="1"/>
</dbReference>